<accession>A0A3L6L631</accession>
<dbReference type="Proteomes" id="UP000266743">
    <property type="component" value="Chromosome 6"/>
</dbReference>
<sequence>MKLERSSCFEVQGCISCLTQASNEDACLASTMMNGAHIFHMGDLQHAQCGARQAVTHVETFPHGNFGEGAVISSSFVSYDSCFATGSSSGDIVLVSRHSKNVVQHYSFQNKAAVLSLKEVPNEPSLLLACSPTDAQIIDMETSTARINLHIPKPCVVGGTALTQNTLVVAAYDGKAMLYDVRRGHEPVVILAVPDQIISITSSPDTGAVATGTVSGRVFVLRCLEGNVREEAFSTGKERAPIRSVAMRNGYIAAGDTSAKLTCLDLKEDPKPTRYWDLHSLLTNESGPPSSGAEKLSSVTVPDTESWSLPAVMLQQSDLWAALSSTKYGVSHILAIPI</sequence>
<protein>
    <submittedName>
        <fullName evidence="1">Kinetoplastid kinetochore protein 15</fullName>
    </submittedName>
</protein>
<comment type="caution">
    <text evidence="1">The sequence shown here is derived from an EMBL/GenBank/DDBJ whole genome shotgun (WGS) entry which is preliminary data.</text>
</comment>
<organism evidence="1">
    <name type="scientific">Trypanosoma brucei equiperdum</name>
    <dbReference type="NCBI Taxonomy" id="630700"/>
    <lineage>
        <taxon>Eukaryota</taxon>
        <taxon>Discoba</taxon>
        <taxon>Euglenozoa</taxon>
        <taxon>Kinetoplastea</taxon>
        <taxon>Metakinetoplastina</taxon>
        <taxon>Trypanosomatida</taxon>
        <taxon>Trypanosomatidae</taxon>
        <taxon>Trypanosoma</taxon>
    </lineage>
</organism>
<dbReference type="InterPro" id="IPR036322">
    <property type="entry name" value="WD40_repeat_dom_sf"/>
</dbReference>
<dbReference type="InterPro" id="IPR015943">
    <property type="entry name" value="WD40/YVTN_repeat-like_dom_sf"/>
</dbReference>
<evidence type="ECO:0000313" key="1">
    <source>
        <dbReference type="EMBL" id="RHW72062.1"/>
    </source>
</evidence>
<dbReference type="Gene3D" id="2.130.10.10">
    <property type="entry name" value="YVTN repeat-like/Quinoprotein amine dehydrogenase"/>
    <property type="match status" value="1"/>
</dbReference>
<reference evidence="1" key="1">
    <citation type="submission" date="2018-09" db="EMBL/GenBank/DDBJ databases">
        <title>whole genome sequence of T. equiperdum IVM-t1 strain.</title>
        <authorList>
            <person name="Suganuma K."/>
        </authorList>
    </citation>
    <scope>NUCLEOTIDE SEQUENCE [LARGE SCALE GENOMIC DNA]</scope>
    <source>
        <strain evidence="1">IVM-t1</strain>
    </source>
</reference>
<dbReference type="EMBL" id="QSBY01000006">
    <property type="protein sequence ID" value="RHW72062.1"/>
    <property type="molecule type" value="Genomic_DNA"/>
</dbReference>
<gene>
    <name evidence="1" type="primary">kkt15</name>
    <name evidence="1" type="ORF">DPX39_060041800</name>
</gene>
<proteinExistence type="predicted"/>
<dbReference type="SUPFAM" id="SSF50978">
    <property type="entry name" value="WD40 repeat-like"/>
    <property type="match status" value="1"/>
</dbReference>
<dbReference type="AlphaFoldDB" id="A0A3L6L631"/>
<name>A0A3L6L631_9TRYP</name>